<proteinExistence type="inferred from homology"/>
<evidence type="ECO:0000256" key="2">
    <source>
        <dbReference type="ARBA" id="ARBA00022786"/>
    </source>
</evidence>
<sequence length="161" mass="18739">MPSKSIKIPTITVESNDGKTFTIDEKIIRESKLLKQMTMYSSEVDSEAVPLNHVDSKMFQLIVDFSTLFKDVPDYIKPTDFEDSVRPKETDVGMIFIKDNIPDELIPAVMKAANCLEVDRLMDYIVYHIINILNENEDDEIRERFMIPDEYERETLRLGKK</sequence>
<keyword evidence="2" id="KW-0833">Ubl conjugation pathway</keyword>
<evidence type="ECO:0000313" key="5">
    <source>
        <dbReference type="WBParaSite" id="Pan_g8541.t1"/>
    </source>
</evidence>
<evidence type="ECO:0000259" key="3">
    <source>
        <dbReference type="Pfam" id="PF03931"/>
    </source>
</evidence>
<organism evidence="4 5">
    <name type="scientific">Panagrellus redivivus</name>
    <name type="common">Microworm</name>
    <dbReference type="NCBI Taxonomy" id="6233"/>
    <lineage>
        <taxon>Eukaryota</taxon>
        <taxon>Metazoa</taxon>
        <taxon>Ecdysozoa</taxon>
        <taxon>Nematoda</taxon>
        <taxon>Chromadorea</taxon>
        <taxon>Rhabditida</taxon>
        <taxon>Tylenchina</taxon>
        <taxon>Panagrolaimomorpha</taxon>
        <taxon>Panagrolaimoidea</taxon>
        <taxon>Panagrolaimidae</taxon>
        <taxon>Panagrellus</taxon>
    </lineage>
</organism>
<name>A0A7E4W7H6_PANRE</name>
<feature type="domain" description="SKP1 component POZ" evidence="3">
    <location>
        <begin position="10"/>
        <end position="66"/>
    </location>
</feature>
<dbReference type="WBParaSite" id="Pan_g8541.t1">
    <property type="protein sequence ID" value="Pan_g8541.t1"/>
    <property type="gene ID" value="Pan_g8541"/>
</dbReference>
<dbReference type="PANTHER" id="PTHR11165">
    <property type="entry name" value="SKP1"/>
    <property type="match status" value="1"/>
</dbReference>
<keyword evidence="4" id="KW-1185">Reference proteome</keyword>
<dbReference type="InterPro" id="IPR001232">
    <property type="entry name" value="SKP1-like"/>
</dbReference>
<dbReference type="SUPFAM" id="SSF81382">
    <property type="entry name" value="Skp1 dimerisation domain-like"/>
    <property type="match status" value="1"/>
</dbReference>
<dbReference type="InterPro" id="IPR011333">
    <property type="entry name" value="SKP1/BTB/POZ_sf"/>
</dbReference>
<dbReference type="AlphaFoldDB" id="A0A7E4W7H6"/>
<comment type="similarity">
    <text evidence="1">Belongs to the SKP1 family.</text>
</comment>
<evidence type="ECO:0000313" key="4">
    <source>
        <dbReference type="Proteomes" id="UP000492821"/>
    </source>
</evidence>
<reference evidence="5" key="2">
    <citation type="submission" date="2020-10" db="UniProtKB">
        <authorList>
            <consortium name="WormBaseParasite"/>
        </authorList>
    </citation>
    <scope>IDENTIFICATION</scope>
</reference>
<dbReference type="InterPro" id="IPR016897">
    <property type="entry name" value="SKP1"/>
</dbReference>
<protein>
    <submittedName>
        <fullName evidence="5">Skp1_POZ domain-containing protein</fullName>
    </submittedName>
</protein>
<reference evidence="4" key="1">
    <citation type="journal article" date="2013" name="Genetics">
        <title>The draft genome and transcriptome of Panagrellus redivivus are shaped by the harsh demands of a free-living lifestyle.</title>
        <authorList>
            <person name="Srinivasan J."/>
            <person name="Dillman A.R."/>
            <person name="Macchietto M.G."/>
            <person name="Heikkinen L."/>
            <person name="Lakso M."/>
            <person name="Fracchia K.M."/>
            <person name="Antoshechkin I."/>
            <person name="Mortazavi A."/>
            <person name="Wong G."/>
            <person name="Sternberg P.W."/>
        </authorList>
    </citation>
    <scope>NUCLEOTIDE SEQUENCE [LARGE SCALE GENOMIC DNA]</scope>
    <source>
        <strain evidence="4">MT8872</strain>
    </source>
</reference>
<dbReference type="Pfam" id="PF03931">
    <property type="entry name" value="Skp1_POZ"/>
    <property type="match status" value="1"/>
</dbReference>
<dbReference type="InterPro" id="IPR016073">
    <property type="entry name" value="Skp1_comp_POZ"/>
</dbReference>
<dbReference type="SMART" id="SM00512">
    <property type="entry name" value="Skp1"/>
    <property type="match status" value="1"/>
</dbReference>
<dbReference type="Gene3D" id="3.30.710.10">
    <property type="entry name" value="Potassium Channel Kv1.1, Chain A"/>
    <property type="match status" value="1"/>
</dbReference>
<evidence type="ECO:0000256" key="1">
    <source>
        <dbReference type="ARBA" id="ARBA00009993"/>
    </source>
</evidence>
<dbReference type="GO" id="GO:0006511">
    <property type="term" value="P:ubiquitin-dependent protein catabolic process"/>
    <property type="evidence" value="ECO:0007669"/>
    <property type="project" value="InterPro"/>
</dbReference>
<dbReference type="SUPFAM" id="SSF54695">
    <property type="entry name" value="POZ domain"/>
    <property type="match status" value="1"/>
</dbReference>
<dbReference type="Proteomes" id="UP000492821">
    <property type="component" value="Unassembled WGS sequence"/>
</dbReference>
<dbReference type="InterPro" id="IPR036296">
    <property type="entry name" value="SKP1-like_dim_sf"/>
</dbReference>
<accession>A0A7E4W7H6</accession>